<evidence type="ECO:0000313" key="3">
    <source>
        <dbReference type="EMBL" id="ASF42961.1"/>
    </source>
</evidence>
<feature type="domain" description="Proline dehydrogenase" evidence="2">
    <location>
        <begin position="76"/>
        <end position="374"/>
    </location>
</feature>
<dbReference type="PANTHER" id="PTHR13914:SF0">
    <property type="entry name" value="PROLINE DEHYDROGENASE 1, MITOCHONDRIAL"/>
    <property type="match status" value="1"/>
</dbReference>
<proteinExistence type="predicted"/>
<evidence type="ECO:0000256" key="1">
    <source>
        <dbReference type="ARBA" id="ARBA00023002"/>
    </source>
</evidence>
<organism evidence="3 4">
    <name type="scientific">Capnocytophaga endodontalis</name>
    <dbReference type="NCBI Taxonomy" id="2708117"/>
    <lineage>
        <taxon>Bacteria</taxon>
        <taxon>Pseudomonadati</taxon>
        <taxon>Bacteroidota</taxon>
        <taxon>Flavobacteriia</taxon>
        <taxon>Flavobacteriales</taxon>
        <taxon>Flavobacteriaceae</taxon>
        <taxon>Capnocytophaga</taxon>
    </lineage>
</organism>
<dbReference type="RefSeq" id="WP_088594036.1">
    <property type="nucleotide sequence ID" value="NZ_CP022022.1"/>
</dbReference>
<dbReference type="PANTHER" id="PTHR13914">
    <property type="entry name" value="PROLINE OXIDASE"/>
    <property type="match status" value="1"/>
</dbReference>
<sequence length="399" mass="45791">MSTRFSDTQTAFALKSQSELNWAYRLFKLIGSNTLTRLGTALTNFSLKLRLPIEGLIKRTVFKQFCGGISEQDCLPVIKKMHQKGVGSVLDYSVEGKDEETSIEATFEKTMETIDFGNLHRDEGIPIVVFKPTGFGRFAIFQKITEKKALTDAETNEWERIKARFDAACKRAYNYKIPILVDAEESWMQTAADDLVEEMMEKYNKEEAIVYNTLQMYRHDRLPYLKGLYERAVNKGFYIGVKIVRGAYMEKENERAAEQGYPTPICPNKQATDDNYNAVVRYIIEHIDRIALFAGTHNEESAALIMDLMKEKGLQPNDKRVWIAQLYGMSDHISFNASKEGYNIAKYLPFGPVREVMPYLIRRAEENTSVAGQTGRELSLLKAEKKRRSQEKNNKQNIF</sequence>
<evidence type="ECO:0000259" key="2">
    <source>
        <dbReference type="Pfam" id="PF01619"/>
    </source>
</evidence>
<dbReference type="GO" id="GO:0004657">
    <property type="term" value="F:proline dehydrogenase activity"/>
    <property type="evidence" value="ECO:0007669"/>
    <property type="project" value="InterPro"/>
</dbReference>
<dbReference type="KEGG" id="capn:CBG49_07675"/>
<dbReference type="GO" id="GO:0010133">
    <property type="term" value="P:L-proline catabolic process to L-glutamate"/>
    <property type="evidence" value="ECO:0007669"/>
    <property type="project" value="TreeGrafter"/>
</dbReference>
<keyword evidence="1" id="KW-0560">Oxidoreductase</keyword>
<dbReference type="Proteomes" id="UP000197007">
    <property type="component" value="Chromosome"/>
</dbReference>
<dbReference type="GO" id="GO:0071949">
    <property type="term" value="F:FAD binding"/>
    <property type="evidence" value="ECO:0007669"/>
    <property type="project" value="TreeGrafter"/>
</dbReference>
<dbReference type="EMBL" id="CP022022">
    <property type="protein sequence ID" value="ASF42961.1"/>
    <property type="molecule type" value="Genomic_DNA"/>
</dbReference>
<reference evidence="4" key="1">
    <citation type="submission" date="2017-06" db="EMBL/GenBank/DDBJ databases">
        <title>Complete genome sequence of Capnocytophaga sp. KCOM 1579 (=ChDC OS43) isolated from a human refractory periapical abscess lesion.</title>
        <authorList>
            <person name="Kook J.-K."/>
            <person name="Park S.-N."/>
            <person name="Lim Y.K."/>
            <person name="Roh H."/>
        </authorList>
    </citation>
    <scope>NUCLEOTIDE SEQUENCE [LARGE SCALE GENOMIC DNA]</scope>
    <source>
        <strain evidence="4">ChDC OS43</strain>
    </source>
</reference>
<protein>
    <submittedName>
        <fullName evidence="3">Proline dehydrogenase</fullName>
    </submittedName>
</protein>
<dbReference type="InterPro" id="IPR029041">
    <property type="entry name" value="FAD-linked_oxidoreductase-like"/>
</dbReference>
<dbReference type="AlphaFoldDB" id="A0A1Z4BNU4"/>
<dbReference type="InterPro" id="IPR002872">
    <property type="entry name" value="Proline_DH_dom"/>
</dbReference>
<gene>
    <name evidence="3" type="ORF">CBG49_07675</name>
</gene>
<keyword evidence="4" id="KW-1185">Reference proteome</keyword>
<name>A0A1Z4BNU4_9FLAO</name>
<dbReference type="Pfam" id="PF01619">
    <property type="entry name" value="Pro_dh"/>
    <property type="match status" value="1"/>
</dbReference>
<dbReference type="SUPFAM" id="SSF51730">
    <property type="entry name" value="FAD-linked oxidoreductase"/>
    <property type="match status" value="1"/>
</dbReference>
<evidence type="ECO:0000313" key="4">
    <source>
        <dbReference type="Proteomes" id="UP000197007"/>
    </source>
</evidence>
<accession>A0A1Z4BNU4</accession>
<dbReference type="Gene3D" id="3.20.20.220">
    <property type="match status" value="1"/>
</dbReference>
<dbReference type="InterPro" id="IPR015659">
    <property type="entry name" value="Proline_oxidase"/>
</dbReference>